<evidence type="ECO:0000256" key="5">
    <source>
        <dbReference type="ARBA" id="ARBA00022801"/>
    </source>
</evidence>
<accession>A0A6A7WE81</accession>
<dbReference type="Pfam" id="PF00293">
    <property type="entry name" value="NUDIX"/>
    <property type="match status" value="1"/>
</dbReference>
<dbReference type="AlphaFoldDB" id="A0A6A7WE81"/>
<dbReference type="GO" id="GO:0016787">
    <property type="term" value="F:hydrolase activity"/>
    <property type="evidence" value="ECO:0007669"/>
    <property type="project" value="UniProtKB-KW"/>
</dbReference>
<comment type="catalytic activity">
    <reaction evidence="1">
        <text>GDP-alpha-D-mannose + H2O = alpha-D-mannose 1-phosphate + GMP + 2 H(+)</text>
        <dbReference type="Rhea" id="RHEA:27978"/>
        <dbReference type="ChEBI" id="CHEBI:15377"/>
        <dbReference type="ChEBI" id="CHEBI:15378"/>
        <dbReference type="ChEBI" id="CHEBI:57527"/>
        <dbReference type="ChEBI" id="CHEBI:58115"/>
        <dbReference type="ChEBI" id="CHEBI:58409"/>
    </reaction>
</comment>
<evidence type="ECO:0000313" key="9">
    <source>
        <dbReference type="EMBL" id="MQP12803.1"/>
    </source>
</evidence>
<dbReference type="InterPro" id="IPR015797">
    <property type="entry name" value="NUDIX_hydrolase-like_dom_sf"/>
</dbReference>
<feature type="domain" description="Nudix hydrolase" evidence="8">
    <location>
        <begin position="44"/>
        <end position="173"/>
    </location>
</feature>
<dbReference type="PROSITE" id="PS51462">
    <property type="entry name" value="NUDIX"/>
    <property type="match status" value="1"/>
</dbReference>
<evidence type="ECO:0000256" key="4">
    <source>
        <dbReference type="ARBA" id="ARBA00016377"/>
    </source>
</evidence>
<sequence length="182" mass="21100">MENNDMKWKTLSQRYLIEKPWLTARVDKVELPTGAVIDEYYVLEYPDWVNTIAITKEGKFVFVRQYRYALGKTVNELCAGVIEKGEEPMAAARRELMEETGFGGGNWQEWMTISANPSTHTNLTHCFLATDVELLSEQHLDEGEDVQVRIFTRQEVEDMLQKGEVWQSLMAAPLWKYFALNQ</sequence>
<dbReference type="PROSITE" id="PS00893">
    <property type="entry name" value="NUDIX_BOX"/>
    <property type="match status" value="1"/>
</dbReference>
<reference evidence="9 10" key="1">
    <citation type="submission" date="2019-09" db="EMBL/GenBank/DDBJ databases">
        <title>Distinct polysaccharide growth profiles of human intestinal Prevotella copri isolates.</title>
        <authorList>
            <person name="Fehlner-Peach H."/>
            <person name="Magnabosco C."/>
            <person name="Raghavan V."/>
            <person name="Scher J.U."/>
            <person name="Tett A."/>
            <person name="Cox L.M."/>
            <person name="Gottsegen C."/>
            <person name="Watters A."/>
            <person name="Wiltshire- Gordon J.D."/>
            <person name="Segata N."/>
            <person name="Bonneau R."/>
            <person name="Littman D.R."/>
        </authorList>
    </citation>
    <scope>NUCLEOTIDE SEQUENCE [LARGE SCALE GENOMIC DNA]</scope>
    <source>
        <strain evidence="10">iAQ1173</strain>
    </source>
</reference>
<evidence type="ECO:0000256" key="2">
    <source>
        <dbReference type="ARBA" id="ARBA00001946"/>
    </source>
</evidence>
<dbReference type="OrthoDB" id="9806150at2"/>
<comment type="cofactor">
    <cofactor evidence="2">
        <name>Mg(2+)</name>
        <dbReference type="ChEBI" id="CHEBI:18420"/>
    </cofactor>
</comment>
<dbReference type="GO" id="GO:0019693">
    <property type="term" value="P:ribose phosphate metabolic process"/>
    <property type="evidence" value="ECO:0007669"/>
    <property type="project" value="TreeGrafter"/>
</dbReference>
<dbReference type="RefSeq" id="WP_158464361.1">
    <property type="nucleotide sequence ID" value="NZ_VZAD01000097.1"/>
</dbReference>
<dbReference type="CDD" id="cd03424">
    <property type="entry name" value="NUDIX_ADPRase_Nudt5_UGPPase_Nudt14"/>
    <property type="match status" value="1"/>
</dbReference>
<dbReference type="InterPro" id="IPR020084">
    <property type="entry name" value="NUDIX_hydrolase_CS"/>
</dbReference>
<evidence type="ECO:0000256" key="6">
    <source>
        <dbReference type="ARBA" id="ARBA00032162"/>
    </source>
</evidence>
<evidence type="ECO:0000256" key="1">
    <source>
        <dbReference type="ARBA" id="ARBA00000847"/>
    </source>
</evidence>
<keyword evidence="10" id="KW-1185">Reference proteome</keyword>
<evidence type="ECO:0000313" key="10">
    <source>
        <dbReference type="Proteomes" id="UP000384372"/>
    </source>
</evidence>
<organism evidence="9 10">
    <name type="scientific">Segatella copri</name>
    <dbReference type="NCBI Taxonomy" id="165179"/>
    <lineage>
        <taxon>Bacteria</taxon>
        <taxon>Pseudomonadati</taxon>
        <taxon>Bacteroidota</taxon>
        <taxon>Bacteroidia</taxon>
        <taxon>Bacteroidales</taxon>
        <taxon>Prevotellaceae</taxon>
        <taxon>Segatella</taxon>
    </lineage>
</organism>
<comment type="caution">
    <text evidence="9">The sequence shown here is derived from an EMBL/GenBank/DDBJ whole genome shotgun (WGS) entry which is preliminary data.</text>
</comment>
<proteinExistence type="inferred from homology"/>
<dbReference type="Proteomes" id="UP000384372">
    <property type="component" value="Unassembled WGS sequence"/>
</dbReference>
<evidence type="ECO:0000256" key="3">
    <source>
        <dbReference type="ARBA" id="ARBA00007275"/>
    </source>
</evidence>
<dbReference type="InterPro" id="IPR000086">
    <property type="entry name" value="NUDIX_hydrolase_dom"/>
</dbReference>
<dbReference type="SUPFAM" id="SSF55811">
    <property type="entry name" value="Nudix"/>
    <property type="match status" value="1"/>
</dbReference>
<keyword evidence="5 9" id="KW-0378">Hydrolase</keyword>
<gene>
    <name evidence="9" type="ORF">F7D20_12735</name>
</gene>
<comment type="similarity">
    <text evidence="3">Belongs to the Nudix hydrolase family. NudK subfamily.</text>
</comment>
<dbReference type="Gene3D" id="3.90.79.10">
    <property type="entry name" value="Nucleoside Triphosphate Pyrophosphohydrolase"/>
    <property type="match status" value="1"/>
</dbReference>
<dbReference type="GO" id="GO:0005829">
    <property type="term" value="C:cytosol"/>
    <property type="evidence" value="ECO:0007669"/>
    <property type="project" value="TreeGrafter"/>
</dbReference>
<dbReference type="EMBL" id="VZAD01000097">
    <property type="protein sequence ID" value="MQP12803.1"/>
    <property type="molecule type" value="Genomic_DNA"/>
</dbReference>
<evidence type="ECO:0000259" key="8">
    <source>
        <dbReference type="PROSITE" id="PS51462"/>
    </source>
</evidence>
<dbReference type="GO" id="GO:0006753">
    <property type="term" value="P:nucleoside phosphate metabolic process"/>
    <property type="evidence" value="ECO:0007669"/>
    <property type="project" value="TreeGrafter"/>
</dbReference>
<dbReference type="PANTHER" id="PTHR11839">
    <property type="entry name" value="UDP/ADP-SUGAR PYROPHOSPHATASE"/>
    <property type="match status" value="1"/>
</dbReference>
<dbReference type="PANTHER" id="PTHR11839:SF18">
    <property type="entry name" value="NUDIX HYDROLASE DOMAIN-CONTAINING PROTEIN"/>
    <property type="match status" value="1"/>
</dbReference>
<name>A0A6A7WE81_9BACT</name>
<evidence type="ECO:0000256" key="7">
    <source>
        <dbReference type="ARBA" id="ARBA00032272"/>
    </source>
</evidence>
<protein>
    <recommendedName>
        <fullName evidence="4">GDP-mannose pyrophosphatase</fullName>
    </recommendedName>
    <alternativeName>
        <fullName evidence="6">GDP-mannose hydrolase</fullName>
    </alternativeName>
    <alternativeName>
        <fullName evidence="7">GDPMK</fullName>
    </alternativeName>
</protein>